<evidence type="ECO:0000313" key="5">
    <source>
        <dbReference type="EMBL" id="QHN37570.1"/>
    </source>
</evidence>
<feature type="domain" description="ArsA HSP20-like" evidence="4">
    <location>
        <begin position="372"/>
        <end position="422"/>
    </location>
</feature>
<dbReference type="Gene3D" id="3.40.50.300">
    <property type="entry name" value="P-loop containing nucleotide triphosphate hydrolases"/>
    <property type="match status" value="1"/>
</dbReference>
<evidence type="ECO:0000259" key="4">
    <source>
        <dbReference type="Pfam" id="PF17886"/>
    </source>
</evidence>
<dbReference type="PANTHER" id="PTHR10803:SF3">
    <property type="entry name" value="ATPASE GET3"/>
    <property type="match status" value="1"/>
</dbReference>
<dbReference type="InterPro" id="IPR040612">
    <property type="entry name" value="ArsA_HSP20-like"/>
</dbReference>
<comment type="similarity">
    <text evidence="1">Belongs to the arsA ATPase family.</text>
</comment>
<dbReference type="InterPro" id="IPR025723">
    <property type="entry name" value="ArsA/GET3_ATPase-like"/>
</dbReference>
<accession>A0ABX6IRH2</accession>
<organism evidence="5 6">
    <name type="scientific">Gordonia pseudamarae</name>
    <dbReference type="NCBI Taxonomy" id="2831662"/>
    <lineage>
        <taxon>Bacteria</taxon>
        <taxon>Bacillati</taxon>
        <taxon>Actinomycetota</taxon>
        <taxon>Actinomycetes</taxon>
        <taxon>Mycobacteriales</taxon>
        <taxon>Gordoniaceae</taxon>
        <taxon>Gordonia</taxon>
    </lineage>
</organism>
<dbReference type="EMBL" id="CP045809">
    <property type="protein sequence ID" value="QHN37570.1"/>
    <property type="molecule type" value="Genomic_DNA"/>
</dbReference>
<protein>
    <submittedName>
        <fullName evidence="5">ArsA family ATPase</fullName>
    </submittedName>
</protein>
<dbReference type="PANTHER" id="PTHR10803">
    <property type="entry name" value="ARSENICAL PUMP-DRIVING ATPASE ARSENITE-TRANSLOCATING ATPASE"/>
    <property type="match status" value="1"/>
</dbReference>
<evidence type="ECO:0000313" key="6">
    <source>
        <dbReference type="Proteomes" id="UP001059836"/>
    </source>
</evidence>
<reference evidence="5" key="1">
    <citation type="journal article" date="2021" name="Nat. Microbiol.">
        <title>Cocultivation of an ultrasmall environmental parasitic bacterium with lytic ability against bacteria associated with wastewater foams.</title>
        <authorList>
            <person name="Batinovic S."/>
            <person name="Rose J.J.A."/>
            <person name="Ratcliffe J."/>
            <person name="Seviour R.J."/>
            <person name="Petrovski S."/>
        </authorList>
    </citation>
    <scope>NUCLEOTIDE SEQUENCE</scope>
    <source>
        <strain evidence="5">CON9</strain>
    </source>
</reference>
<proteinExistence type="inferred from homology"/>
<feature type="compositionally biased region" description="Basic and acidic residues" evidence="2">
    <location>
        <begin position="264"/>
        <end position="273"/>
    </location>
</feature>
<gene>
    <name evidence="5" type="ORF">GII31_13340</name>
</gene>
<dbReference type="Gene3D" id="2.60.40.790">
    <property type="match status" value="1"/>
</dbReference>
<feature type="domain" description="ArsA/GET3 Anion-transporting ATPase-like" evidence="3">
    <location>
        <begin position="3"/>
        <end position="254"/>
    </location>
</feature>
<sequence length="432" mass="46216">MILGPGGAGVSSVAAAAALRVARSHRSSRSPVVRPATGDNDTLLITVDRLSKTAGRLGVFRRDGEAVQVSEGLYLLSLDRLSLLEETWAQFSSILAEATARSSVRLPGMGAVTGVASGELIHFPGIEDFLLLRRVRDEATRGRWRRIVLDCSGGGDAMALLRAPTVLHQMINRLWPRHLRIAAAAERPVLAQVSAAVDTIDTDCLDVAELIRDPAIAAVTLVVTADDRGAGLLESVLATIDLMGVALRSVVLNHAGPPPGDLHTLPDDPHTLPDDDETAGDATAGDAATAAPDRVLRQMRSVLAPDEADGVRVHEVGTRPHALDKPARLRKLDIGLDEPSGHGHGSSLVRVRTLSGSGVDSRFEMAWRQRLPDPDSFGLGRAGDDLLVTVDGFRHPVRLPSVLRRCEAIDAHWDGERLRVVFAPDPAVWPVR</sequence>
<dbReference type="InterPro" id="IPR008978">
    <property type="entry name" value="HSP20-like_chaperone"/>
</dbReference>
<name>A0ABX6IRH2_9ACTN</name>
<evidence type="ECO:0000256" key="2">
    <source>
        <dbReference type="SAM" id="MobiDB-lite"/>
    </source>
</evidence>
<dbReference type="Pfam" id="PF02374">
    <property type="entry name" value="ArsA_ATPase"/>
    <property type="match status" value="1"/>
</dbReference>
<dbReference type="SUPFAM" id="SSF52540">
    <property type="entry name" value="P-loop containing nucleoside triphosphate hydrolases"/>
    <property type="match status" value="1"/>
</dbReference>
<dbReference type="InterPro" id="IPR016300">
    <property type="entry name" value="ATPase_ArsA/GET3"/>
</dbReference>
<dbReference type="Pfam" id="PF17886">
    <property type="entry name" value="ArsA_HSP20"/>
    <property type="match status" value="1"/>
</dbReference>
<keyword evidence="6" id="KW-1185">Reference proteome</keyword>
<evidence type="ECO:0000256" key="1">
    <source>
        <dbReference type="ARBA" id="ARBA00011040"/>
    </source>
</evidence>
<feature type="compositionally biased region" description="Low complexity" evidence="2">
    <location>
        <begin position="280"/>
        <end position="290"/>
    </location>
</feature>
<dbReference type="Proteomes" id="UP001059836">
    <property type="component" value="Chromosome"/>
</dbReference>
<dbReference type="InterPro" id="IPR027417">
    <property type="entry name" value="P-loop_NTPase"/>
</dbReference>
<feature type="region of interest" description="Disordered" evidence="2">
    <location>
        <begin position="258"/>
        <end position="290"/>
    </location>
</feature>
<evidence type="ECO:0000259" key="3">
    <source>
        <dbReference type="Pfam" id="PF02374"/>
    </source>
</evidence>